<dbReference type="Gene3D" id="3.40.50.2300">
    <property type="match status" value="1"/>
</dbReference>
<evidence type="ECO:0000256" key="3">
    <source>
        <dbReference type="ARBA" id="ARBA00023163"/>
    </source>
</evidence>
<reference evidence="7 8" key="1">
    <citation type="journal article" date="2013" name="Stand. Genomic Sci.">
        <title>Genomic Encyclopedia of Type Strains, Phase I: The one thousand microbial genomes (KMG-I) project.</title>
        <authorList>
            <person name="Kyrpides N.C."/>
            <person name="Woyke T."/>
            <person name="Eisen J.A."/>
            <person name="Garrity G."/>
            <person name="Lilburn T.G."/>
            <person name="Beck B.J."/>
            <person name="Whitman W.B."/>
            <person name="Hugenholtz P."/>
            <person name="Klenk H.P."/>
        </authorList>
    </citation>
    <scope>NUCLEOTIDE SEQUENCE [LARGE SCALE GENOMIC DNA]</scope>
    <source>
        <strain evidence="7 8">DSM 13484</strain>
    </source>
</reference>
<evidence type="ECO:0000313" key="8">
    <source>
        <dbReference type="Proteomes" id="UP000316778"/>
    </source>
</evidence>
<dbReference type="Pfam" id="PF00196">
    <property type="entry name" value="GerE"/>
    <property type="match status" value="1"/>
</dbReference>
<dbReference type="PANTHER" id="PTHR44688">
    <property type="entry name" value="DNA-BINDING TRANSCRIPTIONAL ACTIVATOR DEVR_DOSR"/>
    <property type="match status" value="1"/>
</dbReference>
<keyword evidence="3" id="KW-0804">Transcription</keyword>
<dbReference type="InterPro" id="IPR001789">
    <property type="entry name" value="Sig_transdc_resp-reg_receiver"/>
</dbReference>
<keyword evidence="8" id="KW-1185">Reference proteome</keyword>
<dbReference type="InterPro" id="IPR000792">
    <property type="entry name" value="Tscrpt_reg_LuxR_C"/>
</dbReference>
<dbReference type="SUPFAM" id="SSF46894">
    <property type="entry name" value="C-terminal effector domain of the bipartite response regulators"/>
    <property type="match status" value="1"/>
</dbReference>
<name>A0A562SS83_CHIJA</name>
<dbReference type="CDD" id="cd06170">
    <property type="entry name" value="LuxR_C_like"/>
    <property type="match status" value="1"/>
</dbReference>
<evidence type="ECO:0000259" key="5">
    <source>
        <dbReference type="PROSITE" id="PS50043"/>
    </source>
</evidence>
<dbReference type="EMBL" id="VLLG01000005">
    <property type="protein sequence ID" value="TWI83993.1"/>
    <property type="molecule type" value="Genomic_DNA"/>
</dbReference>
<comment type="caution">
    <text evidence="7">The sequence shown here is derived from an EMBL/GenBank/DDBJ whole genome shotgun (WGS) entry which is preliminary data.</text>
</comment>
<accession>A0A562SS83</accession>
<dbReference type="Gene3D" id="1.10.10.10">
    <property type="entry name" value="Winged helix-like DNA-binding domain superfamily/Winged helix DNA-binding domain"/>
    <property type="match status" value="1"/>
</dbReference>
<feature type="domain" description="Response regulatory" evidence="6">
    <location>
        <begin position="7"/>
        <end position="123"/>
    </location>
</feature>
<gene>
    <name evidence="7" type="ORF">LX66_4354</name>
</gene>
<dbReference type="PROSITE" id="PS50110">
    <property type="entry name" value="RESPONSE_REGULATORY"/>
    <property type="match status" value="1"/>
</dbReference>
<protein>
    <submittedName>
        <fullName evidence="7">LuxR family two component transcriptional regulator</fullName>
    </submittedName>
</protein>
<dbReference type="AlphaFoldDB" id="A0A562SS83"/>
<dbReference type="GO" id="GO:0003677">
    <property type="term" value="F:DNA binding"/>
    <property type="evidence" value="ECO:0007669"/>
    <property type="project" value="UniProtKB-KW"/>
</dbReference>
<sequence length="224" mass="25448">MNEATRKILLVDGNHLFIKQIGQLLVSENYDIHTALSAGEGLQLCLEQLPDLIICGVTLRDAGGHHFLVALRNDPRLTHIPLIFIGHKDTREEMRMAMNLGADDYLVQPFKKQELLLSVRARLSRFSIFDNMRRAVESIPENPISVPLIPPALQERYSLSKTEARVIKLIAEGKNTREIAAELYVSVKTVENHRYNITRKLGLTGRNSLTEYVIKNIIQPYKKP</sequence>
<dbReference type="InterPro" id="IPR036388">
    <property type="entry name" value="WH-like_DNA-bd_sf"/>
</dbReference>
<keyword evidence="1" id="KW-0805">Transcription regulation</keyword>
<dbReference type="GO" id="GO:0000160">
    <property type="term" value="P:phosphorelay signal transduction system"/>
    <property type="evidence" value="ECO:0007669"/>
    <property type="project" value="InterPro"/>
</dbReference>
<dbReference type="PANTHER" id="PTHR44688:SF16">
    <property type="entry name" value="DNA-BINDING TRANSCRIPTIONAL ACTIVATOR DEVR_DOSR"/>
    <property type="match status" value="1"/>
</dbReference>
<evidence type="ECO:0000256" key="4">
    <source>
        <dbReference type="PROSITE-ProRule" id="PRU00169"/>
    </source>
</evidence>
<dbReference type="GO" id="GO:0006355">
    <property type="term" value="P:regulation of DNA-templated transcription"/>
    <property type="evidence" value="ECO:0007669"/>
    <property type="project" value="InterPro"/>
</dbReference>
<dbReference type="Pfam" id="PF00072">
    <property type="entry name" value="Response_reg"/>
    <property type="match status" value="1"/>
</dbReference>
<comment type="caution">
    <text evidence="4">Lacks conserved residue(s) required for the propagation of feature annotation.</text>
</comment>
<dbReference type="OrthoDB" id="9802186at2"/>
<keyword evidence="2" id="KW-0238">DNA-binding</keyword>
<dbReference type="Proteomes" id="UP000316778">
    <property type="component" value="Unassembled WGS sequence"/>
</dbReference>
<dbReference type="SUPFAM" id="SSF52172">
    <property type="entry name" value="CheY-like"/>
    <property type="match status" value="1"/>
</dbReference>
<dbReference type="PROSITE" id="PS50043">
    <property type="entry name" value="HTH_LUXR_2"/>
    <property type="match status" value="1"/>
</dbReference>
<evidence type="ECO:0000256" key="2">
    <source>
        <dbReference type="ARBA" id="ARBA00023125"/>
    </source>
</evidence>
<dbReference type="InterPro" id="IPR016032">
    <property type="entry name" value="Sig_transdc_resp-reg_C-effctor"/>
</dbReference>
<evidence type="ECO:0000256" key="1">
    <source>
        <dbReference type="ARBA" id="ARBA00023015"/>
    </source>
</evidence>
<dbReference type="PRINTS" id="PR00038">
    <property type="entry name" value="HTHLUXR"/>
</dbReference>
<dbReference type="RefSeq" id="WP_145717465.1">
    <property type="nucleotide sequence ID" value="NZ_BAAAFY010000002.1"/>
</dbReference>
<dbReference type="PROSITE" id="PS00622">
    <property type="entry name" value="HTH_LUXR_1"/>
    <property type="match status" value="1"/>
</dbReference>
<dbReference type="InterPro" id="IPR011006">
    <property type="entry name" value="CheY-like_superfamily"/>
</dbReference>
<feature type="domain" description="HTH luxR-type" evidence="5">
    <location>
        <begin position="152"/>
        <end position="217"/>
    </location>
</feature>
<evidence type="ECO:0000259" key="6">
    <source>
        <dbReference type="PROSITE" id="PS50110"/>
    </source>
</evidence>
<dbReference type="SMART" id="SM00448">
    <property type="entry name" value="REC"/>
    <property type="match status" value="1"/>
</dbReference>
<proteinExistence type="predicted"/>
<evidence type="ECO:0000313" key="7">
    <source>
        <dbReference type="EMBL" id="TWI83993.1"/>
    </source>
</evidence>
<organism evidence="7 8">
    <name type="scientific">Chitinophaga japonensis</name>
    <name type="common">Flexibacter japonensis</name>
    <dbReference type="NCBI Taxonomy" id="104662"/>
    <lineage>
        <taxon>Bacteria</taxon>
        <taxon>Pseudomonadati</taxon>
        <taxon>Bacteroidota</taxon>
        <taxon>Chitinophagia</taxon>
        <taxon>Chitinophagales</taxon>
        <taxon>Chitinophagaceae</taxon>
        <taxon>Chitinophaga</taxon>
    </lineage>
</organism>
<dbReference type="SMART" id="SM00421">
    <property type="entry name" value="HTH_LUXR"/>
    <property type="match status" value="1"/>
</dbReference>